<dbReference type="EMBL" id="CAEZWZ010000006">
    <property type="protein sequence ID" value="CAB4663611.1"/>
    <property type="molecule type" value="Genomic_DNA"/>
</dbReference>
<organism evidence="5">
    <name type="scientific">freshwater metagenome</name>
    <dbReference type="NCBI Taxonomy" id="449393"/>
    <lineage>
        <taxon>unclassified sequences</taxon>
        <taxon>metagenomes</taxon>
        <taxon>ecological metagenomes</taxon>
    </lineage>
</organism>
<dbReference type="Gene3D" id="3.40.50.880">
    <property type="match status" value="1"/>
</dbReference>
<dbReference type="SUPFAM" id="SSF52317">
    <property type="entry name" value="Class I glutamine amidotransferase-like"/>
    <property type="match status" value="1"/>
</dbReference>
<sequence length="241" mass="26503">MGYVLEMREFGRLALVGSGEYLPVMAGLESSLIQSGPSLRYVQLATAAGQESIERLRYWERIGKEQADRIGAQQVFLPVFTREDAMRMDFAEKIRGAGLIYLSGGDPHYLAQTLFDTPVWEAIIASWKSGTSLAGCSAGAMAFGPDIPHFRKMKESGEIGLGLLPNIRVVPHYNKFFKWIPESAVQLFLKAPEGVRIVGIDEGTAIVTNNLKVWSIYGDGFAHLLNGKNTGKYESGSEVKI</sequence>
<dbReference type="AlphaFoldDB" id="A0A6J6LPG4"/>
<protein>
    <submittedName>
        <fullName evidence="5">Unannotated protein</fullName>
    </submittedName>
</protein>
<dbReference type="GO" id="GO:0006508">
    <property type="term" value="P:proteolysis"/>
    <property type="evidence" value="ECO:0007669"/>
    <property type="project" value="UniProtKB-KW"/>
</dbReference>
<dbReference type="GO" id="GO:0008236">
    <property type="term" value="F:serine-type peptidase activity"/>
    <property type="evidence" value="ECO:0007669"/>
    <property type="project" value="UniProtKB-KW"/>
</dbReference>
<evidence type="ECO:0000256" key="3">
    <source>
        <dbReference type="ARBA" id="ARBA00022801"/>
    </source>
</evidence>
<comment type="similarity">
    <text evidence="1">Belongs to the peptidase S51 family.</text>
</comment>
<proteinExistence type="inferred from homology"/>
<dbReference type="PANTHER" id="PTHR36175">
    <property type="entry name" value="CYANOPHYCINASE"/>
    <property type="match status" value="1"/>
</dbReference>
<evidence type="ECO:0000313" key="5">
    <source>
        <dbReference type="EMBL" id="CAB4663611.1"/>
    </source>
</evidence>
<accession>A0A6J6LPG4</accession>
<dbReference type="InterPro" id="IPR005320">
    <property type="entry name" value="Peptidase_S51"/>
</dbReference>
<evidence type="ECO:0000256" key="1">
    <source>
        <dbReference type="ARBA" id="ARBA00006534"/>
    </source>
</evidence>
<name>A0A6J6LPG4_9ZZZZ</name>
<evidence type="ECO:0000256" key="4">
    <source>
        <dbReference type="ARBA" id="ARBA00022825"/>
    </source>
</evidence>
<dbReference type="PANTHER" id="PTHR36175:SF1">
    <property type="entry name" value="CYANOPHYCINASE"/>
    <property type="match status" value="1"/>
</dbReference>
<evidence type="ECO:0000256" key="2">
    <source>
        <dbReference type="ARBA" id="ARBA00022670"/>
    </source>
</evidence>
<keyword evidence="3" id="KW-0378">Hydrolase</keyword>
<keyword evidence="4" id="KW-0720">Serine protease</keyword>
<dbReference type="Pfam" id="PF03575">
    <property type="entry name" value="Peptidase_S51"/>
    <property type="match status" value="1"/>
</dbReference>
<keyword evidence="2" id="KW-0645">Protease</keyword>
<gene>
    <name evidence="5" type="ORF">UFOPK2329_00100</name>
</gene>
<reference evidence="5" key="1">
    <citation type="submission" date="2020-05" db="EMBL/GenBank/DDBJ databases">
        <authorList>
            <person name="Chiriac C."/>
            <person name="Salcher M."/>
            <person name="Ghai R."/>
            <person name="Kavagutti S V."/>
        </authorList>
    </citation>
    <scope>NUCLEOTIDE SEQUENCE</scope>
</reference>
<dbReference type="InterPro" id="IPR029062">
    <property type="entry name" value="Class_I_gatase-like"/>
</dbReference>
<dbReference type="CDD" id="cd03129">
    <property type="entry name" value="GAT1_Peptidase_E_like"/>
    <property type="match status" value="1"/>
</dbReference>